<dbReference type="Proteomes" id="UP000005233">
    <property type="component" value="Chromosome"/>
</dbReference>
<reference evidence="1 2" key="1">
    <citation type="journal article" date="2012" name="J. Bacteriol.">
        <title>Complete genome sequence of a thermophilic methanogen, Methanocella conradii HZ254, isolated from Chinese rice field soil.</title>
        <authorList>
            <person name="Lu Z."/>
            <person name="Lu Y."/>
        </authorList>
    </citation>
    <scope>NUCLEOTIDE SEQUENCE [LARGE SCALE GENOMIC DNA]</scope>
    <source>
        <strain evidence="2">DSM 24694 / JCM 17849 / CGMCC 1.5162 / HZ254</strain>
    </source>
</reference>
<dbReference type="GeneID" id="11970796"/>
<dbReference type="KEGG" id="mez:Mtc_0037"/>
<sequence length="163" mass="17300">MGEEGQMILLSALAACLCLLGVAACIAAIDGTSHMEAGRLSDGGMDNVRWAQDCALQRAALYGSAYPWECRADAALKFKSDADTSMDSLAGELLRHGTIYRFSLNGSLADDYVASNPGNGTLNIDGVLVEHEGGRARICGCAYDAFAYDGVTAYRESRVLTFD</sequence>
<gene>
    <name evidence="1" type="ordered locus">Mtc_0037</name>
</gene>
<dbReference type="AlphaFoldDB" id="H8I5B8"/>
<accession>H8I5B8</accession>
<dbReference type="EMBL" id="CP003243">
    <property type="protein sequence ID" value="AFC98812.1"/>
    <property type="molecule type" value="Genomic_DNA"/>
</dbReference>
<dbReference type="OrthoDB" id="384469at2157"/>
<dbReference type="InterPro" id="IPR055685">
    <property type="entry name" value="DUF7261"/>
</dbReference>
<name>H8I5B8_METCZ</name>
<evidence type="ECO:0000313" key="1">
    <source>
        <dbReference type="EMBL" id="AFC98812.1"/>
    </source>
</evidence>
<protein>
    <submittedName>
        <fullName evidence="1">Uncharacterized protein</fullName>
    </submittedName>
</protein>
<dbReference type="STRING" id="1041930.Mtc_0037"/>
<dbReference type="RefSeq" id="WP_014404651.1">
    <property type="nucleotide sequence ID" value="NC_017034.1"/>
</dbReference>
<proteinExistence type="predicted"/>
<dbReference type="Pfam" id="PF23922">
    <property type="entry name" value="DUF7261"/>
    <property type="match status" value="1"/>
</dbReference>
<dbReference type="eggNOG" id="arCOG04679">
    <property type="taxonomic scope" value="Archaea"/>
</dbReference>
<organism evidence="1 2">
    <name type="scientific">Methanocella conradii (strain DSM 24694 / JCM 17849 / CGMCC 1.5162 / HZ254)</name>
    <dbReference type="NCBI Taxonomy" id="1041930"/>
    <lineage>
        <taxon>Archaea</taxon>
        <taxon>Methanobacteriati</taxon>
        <taxon>Methanobacteriota</taxon>
        <taxon>Stenosarchaea group</taxon>
        <taxon>Methanomicrobia</taxon>
        <taxon>Methanocellales</taxon>
        <taxon>Methanocellaceae</taxon>
        <taxon>Methanocella</taxon>
    </lineage>
</organism>
<keyword evidence="2" id="KW-1185">Reference proteome</keyword>
<evidence type="ECO:0000313" key="2">
    <source>
        <dbReference type="Proteomes" id="UP000005233"/>
    </source>
</evidence>
<dbReference type="HOGENOM" id="CLU_1623455_0_0_2"/>